<dbReference type="EMBL" id="JAZHOF010000003">
    <property type="protein sequence ID" value="MEJ8571425.1"/>
    <property type="molecule type" value="Genomic_DNA"/>
</dbReference>
<dbReference type="AlphaFoldDB" id="A0AAW9RR96"/>
<evidence type="ECO:0000313" key="3">
    <source>
        <dbReference type="Proteomes" id="UP001378188"/>
    </source>
</evidence>
<name>A0AAW9RR96_9HYPH</name>
<accession>A0AAW9RR96</accession>
<evidence type="ECO:0000313" key="2">
    <source>
        <dbReference type="EMBL" id="MEJ8571425.1"/>
    </source>
</evidence>
<dbReference type="Gene3D" id="2.60.120.10">
    <property type="entry name" value="Jelly Rolls"/>
    <property type="match status" value="1"/>
</dbReference>
<comment type="caution">
    <text evidence="2">The sequence shown here is derived from an EMBL/GenBank/DDBJ whole genome shotgun (WGS) entry which is preliminary data.</text>
</comment>
<evidence type="ECO:0000259" key="1">
    <source>
        <dbReference type="Pfam" id="PF07883"/>
    </source>
</evidence>
<gene>
    <name evidence="2" type="ORF">V3328_08075</name>
</gene>
<dbReference type="Proteomes" id="UP001378188">
    <property type="component" value="Unassembled WGS sequence"/>
</dbReference>
<dbReference type="InterPro" id="IPR013096">
    <property type="entry name" value="Cupin_2"/>
</dbReference>
<dbReference type="RefSeq" id="WP_340329127.1">
    <property type="nucleotide sequence ID" value="NZ_JAZHOF010000003.1"/>
</dbReference>
<organism evidence="2 3">
    <name type="scientific">Microbaculum marinum</name>
    <dbReference type="NCBI Taxonomy" id="1764581"/>
    <lineage>
        <taxon>Bacteria</taxon>
        <taxon>Pseudomonadati</taxon>
        <taxon>Pseudomonadota</taxon>
        <taxon>Alphaproteobacteria</taxon>
        <taxon>Hyphomicrobiales</taxon>
        <taxon>Tepidamorphaceae</taxon>
        <taxon>Microbaculum</taxon>
    </lineage>
</organism>
<protein>
    <submittedName>
        <fullName evidence="2">Cupin domain-containing protein</fullName>
    </submittedName>
</protein>
<dbReference type="Pfam" id="PF07883">
    <property type="entry name" value="Cupin_2"/>
    <property type="match status" value="1"/>
</dbReference>
<dbReference type="InterPro" id="IPR011051">
    <property type="entry name" value="RmlC_Cupin_sf"/>
</dbReference>
<reference evidence="2 3" key="1">
    <citation type="submission" date="2024-02" db="EMBL/GenBank/DDBJ databases">
        <title>Genome analysis and characterization of Microbaculum marinisediminis sp. nov., isolated from marine sediment.</title>
        <authorList>
            <person name="Du Z.-J."/>
            <person name="Ye Y.-Q."/>
            <person name="Zhang Z.-R."/>
            <person name="Yuan S.-M."/>
            <person name="Zhang X.-Y."/>
        </authorList>
    </citation>
    <scope>NUCLEOTIDE SEQUENCE [LARGE SCALE GENOMIC DNA]</scope>
    <source>
        <strain evidence="2 3">SDUM1044001</strain>
    </source>
</reference>
<dbReference type="CDD" id="cd06982">
    <property type="entry name" value="cupin_BauB-like"/>
    <property type="match status" value="1"/>
</dbReference>
<dbReference type="InterPro" id="IPR014710">
    <property type="entry name" value="RmlC-like_jellyroll"/>
</dbReference>
<feature type="domain" description="Cupin type-2" evidence="1">
    <location>
        <begin position="22"/>
        <end position="92"/>
    </location>
</feature>
<sequence length="96" mass="10539">MARPQARPTVRIDDGRVKATEWAFDPGAETGWHVHEHDYVVVPLVSGTLKIEMPDGTSSTAELTQGIPYARKVGVEHNVINDGPGEMRFLEVEITG</sequence>
<keyword evidence="3" id="KW-1185">Reference proteome</keyword>
<dbReference type="SUPFAM" id="SSF51182">
    <property type="entry name" value="RmlC-like cupins"/>
    <property type="match status" value="1"/>
</dbReference>
<proteinExistence type="predicted"/>